<proteinExistence type="predicted"/>
<evidence type="ECO:0000256" key="1">
    <source>
        <dbReference type="SAM" id="Phobius"/>
    </source>
</evidence>
<accession>A0A1D1ZD69</accession>
<keyword evidence="1" id="KW-0812">Transmembrane</keyword>
<dbReference type="GO" id="GO:0004617">
    <property type="term" value="F:phosphoglycerate dehydrogenase activity"/>
    <property type="evidence" value="ECO:0007669"/>
    <property type="project" value="TreeGrafter"/>
</dbReference>
<organism evidence="2">
    <name type="scientific">Anthurium amnicola</name>
    <dbReference type="NCBI Taxonomy" id="1678845"/>
    <lineage>
        <taxon>Eukaryota</taxon>
        <taxon>Viridiplantae</taxon>
        <taxon>Streptophyta</taxon>
        <taxon>Embryophyta</taxon>
        <taxon>Tracheophyta</taxon>
        <taxon>Spermatophyta</taxon>
        <taxon>Magnoliopsida</taxon>
        <taxon>Liliopsida</taxon>
        <taxon>Araceae</taxon>
        <taxon>Pothoideae</taxon>
        <taxon>Potheae</taxon>
        <taxon>Anthurium</taxon>
    </lineage>
</organism>
<sequence>MEGCYSGLIDREQSDQKLIKHPLYQPRTSPWFDMRIFYLRISNFEVDDSTPEHLTLNYIPLSPDTILEVNGRRSSTYTEGVSLLLRRDRVDKKSEEATFVSTDNIRTTDSVRFEIHDKDGLLFSGVLELVKSNGFVGESKNQCKKWTISCQQVMTAGTGFLKGTQHLGQEAFLPIADVYVTGCFSGSPIILTKTLQLKFLKKHSQTVKLDSIREYEVSELRKDASSEALQVTKYCDHEAEKDVDVDYNSLYSRAAYLEGDDGELSWFNAGVRVGVGIGLGVCLGVGLGVGLLVRTYQATSRHVKRRLI</sequence>
<gene>
    <name evidence="2" type="primary">At1g01500_1</name>
    <name evidence="3" type="synonym">At1g01500_3</name>
    <name evidence="2" type="ORF">g.87352</name>
    <name evidence="3" type="ORF">g.87353</name>
</gene>
<name>A0A1D1ZD69_9ARAE</name>
<dbReference type="EMBL" id="GDJX01002957">
    <property type="protein sequence ID" value="JAT64979.1"/>
    <property type="molecule type" value="Transcribed_RNA"/>
</dbReference>
<keyword evidence="1" id="KW-0472">Membrane</keyword>
<evidence type="ECO:0000313" key="2">
    <source>
        <dbReference type="EMBL" id="JAT64761.1"/>
    </source>
</evidence>
<protein>
    <submittedName>
        <fullName evidence="2">Uncharacterized protein At1g01500</fullName>
    </submittedName>
</protein>
<reference evidence="2" key="1">
    <citation type="submission" date="2015-07" db="EMBL/GenBank/DDBJ databases">
        <title>Transcriptome Assembly of Anthurium amnicola.</title>
        <authorList>
            <person name="Suzuki J."/>
        </authorList>
    </citation>
    <scope>NUCLEOTIDE SEQUENCE</scope>
</reference>
<dbReference type="EMBL" id="GDJX01003175">
    <property type="protein sequence ID" value="JAT64761.1"/>
    <property type="molecule type" value="Transcribed_RNA"/>
</dbReference>
<dbReference type="PANTHER" id="PTHR42938:SF11">
    <property type="entry name" value="ERYTHRONATE-4-PHOSPHATE DEHYDROGENASE FAMILY PROTEIN"/>
    <property type="match status" value="1"/>
</dbReference>
<keyword evidence="1" id="KW-1133">Transmembrane helix</keyword>
<evidence type="ECO:0000313" key="3">
    <source>
        <dbReference type="EMBL" id="JAT64979.1"/>
    </source>
</evidence>
<dbReference type="PANTHER" id="PTHR42938">
    <property type="entry name" value="FORMATE DEHYDROGENASE 1"/>
    <property type="match status" value="1"/>
</dbReference>
<dbReference type="AlphaFoldDB" id="A0A1D1ZD69"/>
<feature type="transmembrane region" description="Helical" evidence="1">
    <location>
        <begin position="273"/>
        <end position="296"/>
    </location>
</feature>